<dbReference type="PANTHER" id="PTHR19288">
    <property type="entry name" value="4-NITROPHENYLPHOSPHATASE-RELATED"/>
    <property type="match status" value="1"/>
</dbReference>
<gene>
    <name evidence="1" type="ORF">ACFQ08_02955</name>
</gene>
<dbReference type="Proteomes" id="UP001597024">
    <property type="component" value="Unassembled WGS sequence"/>
</dbReference>
<keyword evidence="2" id="KW-1185">Reference proteome</keyword>
<dbReference type="InterPro" id="IPR036412">
    <property type="entry name" value="HAD-like_sf"/>
</dbReference>
<proteinExistence type="predicted"/>
<dbReference type="NCBIfam" id="TIGR01460">
    <property type="entry name" value="HAD-SF-IIA"/>
    <property type="match status" value="1"/>
</dbReference>
<dbReference type="InterPro" id="IPR006357">
    <property type="entry name" value="HAD-SF_hydro_IIA"/>
</dbReference>
<protein>
    <submittedName>
        <fullName evidence="1">HAD-IIA family hydrolase</fullName>
    </submittedName>
</protein>
<sequence>MSQETGGPLRGCDRPLIKHYGTGVFDLDGVVYRGGHPVPHAAAVLADVARHGVRRLFLTNNSSRTPGEVAAVLLGLGIAADEEQVVTSAETAARMASELLPPHARVLVVGGAAVETALRRRGLAPVRSLDAGPVAVVQGFAPEVDWRQLAEASYAIARGVPWIASDVDLRITREHGIAPGNGTLVNAIRVATGRDPLVAGKPEDAIFAEAARRSSGACLVVGDGLSTDVAGARRNGLDSALVLTGVSTVDALLEAPPSARPTYLVADLRGLFSSWPAVHRQRDGFACGGWTARWEAGKLAVLDDDGVPAGNEAVSVDSVVNAVRALCHAVWAAQDAGRKAEAGRNARWLLEWPGQEGLR</sequence>
<dbReference type="Pfam" id="PF13242">
    <property type="entry name" value="Hydrolase_like"/>
    <property type="match status" value="1"/>
</dbReference>
<dbReference type="SUPFAM" id="SSF56784">
    <property type="entry name" value="HAD-like"/>
    <property type="match status" value="1"/>
</dbReference>
<dbReference type="PANTHER" id="PTHR19288:SF95">
    <property type="entry name" value="D-GLYCEROL 3-PHOSPHATE PHOSPHATASE"/>
    <property type="match status" value="1"/>
</dbReference>
<dbReference type="EMBL" id="JBHTHX010000045">
    <property type="protein sequence ID" value="MFD0883518.1"/>
    <property type="molecule type" value="Genomic_DNA"/>
</dbReference>
<dbReference type="Pfam" id="PF13344">
    <property type="entry name" value="Hydrolase_6"/>
    <property type="match status" value="1"/>
</dbReference>
<dbReference type="GO" id="GO:0016787">
    <property type="term" value="F:hydrolase activity"/>
    <property type="evidence" value="ECO:0007669"/>
    <property type="project" value="UniProtKB-KW"/>
</dbReference>
<dbReference type="Gene3D" id="3.40.50.1000">
    <property type="entry name" value="HAD superfamily/HAD-like"/>
    <property type="match status" value="2"/>
</dbReference>
<keyword evidence="1" id="KW-0378">Hydrolase</keyword>
<evidence type="ECO:0000313" key="2">
    <source>
        <dbReference type="Proteomes" id="UP001597024"/>
    </source>
</evidence>
<organism evidence="1 2">
    <name type="scientific">Streptosporangium algeriense</name>
    <dbReference type="NCBI Taxonomy" id="1682748"/>
    <lineage>
        <taxon>Bacteria</taxon>
        <taxon>Bacillati</taxon>
        <taxon>Actinomycetota</taxon>
        <taxon>Actinomycetes</taxon>
        <taxon>Streptosporangiales</taxon>
        <taxon>Streptosporangiaceae</taxon>
        <taxon>Streptosporangium</taxon>
    </lineage>
</organism>
<name>A0ABW3DHY6_9ACTN</name>
<dbReference type="InterPro" id="IPR023214">
    <property type="entry name" value="HAD_sf"/>
</dbReference>
<accession>A0ABW3DHY6</accession>
<reference evidence="2" key="1">
    <citation type="journal article" date="2019" name="Int. J. Syst. Evol. Microbiol.">
        <title>The Global Catalogue of Microorganisms (GCM) 10K type strain sequencing project: providing services to taxonomists for standard genome sequencing and annotation.</title>
        <authorList>
            <consortium name="The Broad Institute Genomics Platform"/>
            <consortium name="The Broad Institute Genome Sequencing Center for Infectious Disease"/>
            <person name="Wu L."/>
            <person name="Ma J."/>
        </authorList>
    </citation>
    <scope>NUCLEOTIDE SEQUENCE [LARGE SCALE GENOMIC DNA]</scope>
    <source>
        <strain evidence="2">CCUG 62974</strain>
    </source>
</reference>
<comment type="caution">
    <text evidence="1">The sequence shown here is derived from an EMBL/GenBank/DDBJ whole genome shotgun (WGS) entry which is preliminary data.</text>
</comment>
<evidence type="ECO:0000313" key="1">
    <source>
        <dbReference type="EMBL" id="MFD0883518.1"/>
    </source>
</evidence>